<evidence type="ECO:0000313" key="1">
    <source>
        <dbReference type="EMBL" id="MBB3088940.1"/>
    </source>
</evidence>
<sequence length="173" mass="18927">MSDYYDAFEVSPVPLPGPDAVAPEPFRGIYGMPQFLTVPCADLAVSTDFWVRGLGFIDLFNVPGQVVHLRRWTFQDVLLVPAGPDFTEPTTPSATSVSFSCVLNQIEQVAESCRAIAPDSVVGPRDTYWNTRDIEVITPERTRVIFTAAKQYEATSQGARNLDAMGIPAPSES</sequence>
<evidence type="ECO:0000313" key="2">
    <source>
        <dbReference type="Proteomes" id="UP000577707"/>
    </source>
</evidence>
<name>A0A7W5A3W3_9ACTN</name>
<dbReference type="SUPFAM" id="SSF54593">
    <property type="entry name" value="Glyoxalase/Bleomycin resistance protein/Dihydroxybiphenyl dioxygenase"/>
    <property type="match status" value="1"/>
</dbReference>
<dbReference type="Proteomes" id="UP000577707">
    <property type="component" value="Unassembled WGS sequence"/>
</dbReference>
<reference evidence="1 2" key="1">
    <citation type="submission" date="2020-08" db="EMBL/GenBank/DDBJ databases">
        <title>Genomic Encyclopedia of Type Strains, Phase III (KMG-III): the genomes of soil and plant-associated and newly described type strains.</title>
        <authorList>
            <person name="Whitman W."/>
        </authorList>
    </citation>
    <scope>NUCLEOTIDE SEQUENCE [LARGE SCALE GENOMIC DNA]</scope>
    <source>
        <strain evidence="1 2">CECT 3302</strain>
    </source>
</reference>
<dbReference type="Gene3D" id="3.10.180.10">
    <property type="entry name" value="2,3-Dihydroxybiphenyl 1,2-Dioxygenase, domain 1"/>
    <property type="match status" value="1"/>
</dbReference>
<gene>
    <name evidence="1" type="ORF">FHS12_001886</name>
</gene>
<accession>A0A7W5A3W3</accession>
<proteinExistence type="predicted"/>
<comment type="caution">
    <text evidence="1">The sequence shown here is derived from an EMBL/GenBank/DDBJ whole genome shotgun (WGS) entry which is preliminary data.</text>
</comment>
<dbReference type="CDD" id="cd06587">
    <property type="entry name" value="VOC"/>
    <property type="match status" value="1"/>
</dbReference>
<organism evidence="1 2">
    <name type="scientific">Nocardioides albus</name>
    <dbReference type="NCBI Taxonomy" id="1841"/>
    <lineage>
        <taxon>Bacteria</taxon>
        <taxon>Bacillati</taxon>
        <taxon>Actinomycetota</taxon>
        <taxon>Actinomycetes</taxon>
        <taxon>Propionibacteriales</taxon>
        <taxon>Nocardioidaceae</taxon>
        <taxon>Nocardioides</taxon>
    </lineage>
</organism>
<protein>
    <recommendedName>
        <fullName evidence="3">Glycosyltransferase</fullName>
    </recommendedName>
</protein>
<dbReference type="EMBL" id="JACHXG010000004">
    <property type="protein sequence ID" value="MBB3088940.1"/>
    <property type="molecule type" value="Genomic_DNA"/>
</dbReference>
<keyword evidence="2" id="KW-1185">Reference proteome</keyword>
<dbReference type="AlphaFoldDB" id="A0A7W5A3W3"/>
<dbReference type="RefSeq" id="WP_183544537.1">
    <property type="nucleotide sequence ID" value="NZ_BMQT01000002.1"/>
</dbReference>
<evidence type="ECO:0008006" key="3">
    <source>
        <dbReference type="Google" id="ProtNLM"/>
    </source>
</evidence>
<dbReference type="InterPro" id="IPR029068">
    <property type="entry name" value="Glyas_Bleomycin-R_OHBP_Dase"/>
</dbReference>